<accession>A0AA39DMQ9</accession>
<feature type="compositionally biased region" description="Basic and acidic residues" evidence="1">
    <location>
        <begin position="146"/>
        <end position="156"/>
    </location>
</feature>
<feature type="region of interest" description="Disordered" evidence="1">
    <location>
        <begin position="212"/>
        <end position="258"/>
    </location>
</feature>
<gene>
    <name evidence="2" type="ORF">PVL29_012780</name>
</gene>
<feature type="region of interest" description="Disordered" evidence="1">
    <location>
        <begin position="1"/>
        <end position="89"/>
    </location>
</feature>
<dbReference type="Proteomes" id="UP001168098">
    <property type="component" value="Unassembled WGS sequence"/>
</dbReference>
<organism evidence="2 3">
    <name type="scientific">Vitis rotundifolia</name>
    <name type="common">Muscadine grape</name>
    <dbReference type="NCBI Taxonomy" id="103349"/>
    <lineage>
        <taxon>Eukaryota</taxon>
        <taxon>Viridiplantae</taxon>
        <taxon>Streptophyta</taxon>
        <taxon>Embryophyta</taxon>
        <taxon>Tracheophyta</taxon>
        <taxon>Spermatophyta</taxon>
        <taxon>Magnoliopsida</taxon>
        <taxon>eudicotyledons</taxon>
        <taxon>Gunneridae</taxon>
        <taxon>Pentapetalae</taxon>
        <taxon>rosids</taxon>
        <taxon>Vitales</taxon>
        <taxon>Vitaceae</taxon>
        <taxon>Viteae</taxon>
        <taxon>Vitis</taxon>
    </lineage>
</organism>
<evidence type="ECO:0000313" key="3">
    <source>
        <dbReference type="Proteomes" id="UP001168098"/>
    </source>
</evidence>
<evidence type="ECO:0000313" key="2">
    <source>
        <dbReference type="EMBL" id="KAJ9690296.1"/>
    </source>
</evidence>
<reference evidence="2 3" key="1">
    <citation type="journal article" date="2023" name="BMC Biotechnol.">
        <title>Vitis rotundifolia cv Carlos genome sequencing.</title>
        <authorList>
            <person name="Huff M."/>
            <person name="Hulse-Kemp A."/>
            <person name="Scheffler B."/>
            <person name="Youngblood R."/>
            <person name="Simpson S."/>
            <person name="Babiker E."/>
            <person name="Staton M."/>
        </authorList>
    </citation>
    <scope>NUCLEOTIDE SEQUENCE [LARGE SCALE GENOMIC DNA]</scope>
    <source>
        <tissue evidence="2">Leaf</tissue>
    </source>
</reference>
<sequence length="258" mass="28486">MMRRSDKEKAEKSMLEASSSSELGTPVKRRSGKEKTEESMLEASSSSDLGTPMKRRSEKEKAENSMLEASCSSPVLVTPMKSRSGKVKAAEKAENSMLEASCSSPVLVTPMKSRSGKVKAAEKVEKSMLEALSSSSVPGTPMKCRSGKEKAEEKAESMLEAMPNDILNSIVCCLDHDHLKQLFHVSNRIRDVTLAAKESHFAYRTPSKVLPFQRPLDSEESSSFDDIQTPDAPKQSRPLRRRKFSGIGIEPFPSDEER</sequence>
<dbReference type="PANTHER" id="PTHR34049">
    <property type="entry name" value="F-BOX PROTEIN SKIP27"/>
    <property type="match status" value="1"/>
</dbReference>
<evidence type="ECO:0008006" key="4">
    <source>
        <dbReference type="Google" id="ProtNLM"/>
    </source>
</evidence>
<protein>
    <recommendedName>
        <fullName evidence="4">F-box domain-containing protein</fullName>
    </recommendedName>
</protein>
<dbReference type="EMBL" id="JARBHA010000010">
    <property type="protein sequence ID" value="KAJ9690296.1"/>
    <property type="molecule type" value="Genomic_DNA"/>
</dbReference>
<dbReference type="PANTHER" id="PTHR34049:SF1">
    <property type="entry name" value="F-BOX PROTEIN SKIP27"/>
    <property type="match status" value="1"/>
</dbReference>
<feature type="region of interest" description="Disordered" evidence="1">
    <location>
        <begin position="131"/>
        <end position="156"/>
    </location>
</feature>
<proteinExistence type="predicted"/>
<dbReference type="InterPro" id="IPR045286">
    <property type="entry name" value="FBS1-like"/>
</dbReference>
<name>A0AA39DMQ9_VITRO</name>
<keyword evidence="3" id="KW-1185">Reference proteome</keyword>
<dbReference type="AlphaFoldDB" id="A0AA39DMQ9"/>
<comment type="caution">
    <text evidence="2">The sequence shown here is derived from an EMBL/GenBank/DDBJ whole genome shotgun (WGS) entry which is preliminary data.</text>
</comment>
<feature type="compositionally biased region" description="Basic and acidic residues" evidence="1">
    <location>
        <begin position="1"/>
        <end position="14"/>
    </location>
</feature>
<evidence type="ECO:0000256" key="1">
    <source>
        <dbReference type="SAM" id="MobiDB-lite"/>
    </source>
</evidence>